<dbReference type="KEGG" id="uli:ETAA1_53170"/>
<dbReference type="PANTHER" id="PTHR43037:SF1">
    <property type="entry name" value="BLL1128 PROTEIN"/>
    <property type="match status" value="1"/>
</dbReference>
<keyword evidence="3" id="KW-0378">Hydrolase</keyword>
<dbReference type="PANTHER" id="PTHR43037">
    <property type="entry name" value="UNNAMED PRODUCT-RELATED"/>
    <property type="match status" value="1"/>
</dbReference>
<dbReference type="Proteomes" id="UP000319576">
    <property type="component" value="Chromosome"/>
</dbReference>
<dbReference type="AlphaFoldDB" id="A0A517Y0T3"/>
<reference evidence="3 4" key="1">
    <citation type="submission" date="2019-02" db="EMBL/GenBank/DDBJ databases">
        <title>Deep-cultivation of Planctomycetes and their phenomic and genomic characterization uncovers novel biology.</title>
        <authorList>
            <person name="Wiegand S."/>
            <person name="Jogler M."/>
            <person name="Boedeker C."/>
            <person name="Pinto D."/>
            <person name="Vollmers J."/>
            <person name="Rivas-Marin E."/>
            <person name="Kohn T."/>
            <person name="Peeters S.H."/>
            <person name="Heuer A."/>
            <person name="Rast P."/>
            <person name="Oberbeckmann S."/>
            <person name="Bunk B."/>
            <person name="Jeske O."/>
            <person name="Meyerdierks A."/>
            <person name="Storesund J.E."/>
            <person name="Kallscheuer N."/>
            <person name="Luecker S."/>
            <person name="Lage O.M."/>
            <person name="Pohl T."/>
            <person name="Merkel B.J."/>
            <person name="Hornburger P."/>
            <person name="Mueller R.-W."/>
            <person name="Bruemmer F."/>
            <person name="Labrenz M."/>
            <person name="Spormann A.M."/>
            <person name="Op den Camp H."/>
            <person name="Overmann J."/>
            <person name="Amann R."/>
            <person name="Jetten M.S.M."/>
            <person name="Mascher T."/>
            <person name="Medema M.H."/>
            <person name="Devos D.P."/>
            <person name="Kaster A.-K."/>
            <person name="Ovreas L."/>
            <person name="Rohde M."/>
            <person name="Galperin M.Y."/>
            <person name="Jogler C."/>
        </authorList>
    </citation>
    <scope>NUCLEOTIDE SEQUENCE [LARGE SCALE GENOMIC DNA]</scope>
    <source>
        <strain evidence="3 4">ETA_A1</strain>
    </source>
</reference>
<dbReference type="EMBL" id="CP036273">
    <property type="protein sequence ID" value="QDU23318.1"/>
    <property type="molecule type" value="Genomic_DNA"/>
</dbReference>
<organism evidence="3 4">
    <name type="scientific">Urbifossiella limnaea</name>
    <dbReference type="NCBI Taxonomy" id="2528023"/>
    <lineage>
        <taxon>Bacteria</taxon>
        <taxon>Pseudomonadati</taxon>
        <taxon>Planctomycetota</taxon>
        <taxon>Planctomycetia</taxon>
        <taxon>Gemmatales</taxon>
        <taxon>Gemmataceae</taxon>
        <taxon>Urbifossiella</taxon>
    </lineage>
</organism>
<evidence type="ECO:0000313" key="4">
    <source>
        <dbReference type="Proteomes" id="UP000319576"/>
    </source>
</evidence>
<dbReference type="SUPFAM" id="SSF53474">
    <property type="entry name" value="alpha/beta-Hydrolases"/>
    <property type="match status" value="1"/>
</dbReference>
<dbReference type="Gene3D" id="3.40.50.1820">
    <property type="entry name" value="alpha/beta hydrolase"/>
    <property type="match status" value="1"/>
</dbReference>
<gene>
    <name evidence="3" type="ORF">ETAA1_53170</name>
</gene>
<evidence type="ECO:0000313" key="3">
    <source>
        <dbReference type="EMBL" id="QDU23318.1"/>
    </source>
</evidence>
<sequence>MLTRVALGGRSYLLFTPPPGPTPPPLVVVLHGAGGTAEWADGETGWSATAAREGFALALPDALPPDPAKPPKFLTNAARWDVGSGGDEDLLDPPDARPDDLAFLSDVLTDATRRAGADPRRVSVTGFSNGAAMAFRVAAELSDRVAAVAPVAGYCRVPEGFRTARPVPTLYLIGAADPLVPVRGGAVRSPWKHRLVTRRPVAESLGRWARILGCSPGPVEESDAGGVRTDAYPGPVPFRAVTVEGLGHHWPGGKGQLNPRVAGPPSAVLNATAVIWEFVREYRS</sequence>
<feature type="domain" description="Dienelactone hydrolase" evidence="2">
    <location>
        <begin position="18"/>
        <end position="181"/>
    </location>
</feature>
<protein>
    <submittedName>
        <fullName evidence="3">Alpha/beta hydrolase family protein</fullName>
    </submittedName>
</protein>
<dbReference type="OrthoDB" id="9764953at2"/>
<evidence type="ECO:0000256" key="1">
    <source>
        <dbReference type="ARBA" id="ARBA00022729"/>
    </source>
</evidence>
<name>A0A517Y0T3_9BACT</name>
<dbReference type="InterPro" id="IPR002925">
    <property type="entry name" value="Dienelactn_hydro"/>
</dbReference>
<keyword evidence="4" id="KW-1185">Reference proteome</keyword>
<dbReference type="RefSeq" id="WP_145243491.1">
    <property type="nucleotide sequence ID" value="NZ_CP036273.1"/>
</dbReference>
<evidence type="ECO:0000259" key="2">
    <source>
        <dbReference type="Pfam" id="PF01738"/>
    </source>
</evidence>
<proteinExistence type="predicted"/>
<dbReference type="InterPro" id="IPR029058">
    <property type="entry name" value="AB_hydrolase_fold"/>
</dbReference>
<dbReference type="Pfam" id="PF01738">
    <property type="entry name" value="DLH"/>
    <property type="match status" value="1"/>
</dbReference>
<accession>A0A517Y0T3</accession>
<keyword evidence="1" id="KW-0732">Signal</keyword>
<dbReference type="InterPro" id="IPR050955">
    <property type="entry name" value="Plant_Biomass_Hydrol_Est"/>
</dbReference>
<dbReference type="GO" id="GO:0016787">
    <property type="term" value="F:hydrolase activity"/>
    <property type="evidence" value="ECO:0007669"/>
    <property type="project" value="UniProtKB-KW"/>
</dbReference>